<dbReference type="EMBL" id="CAFAAB010000007">
    <property type="protein sequence ID" value="CAB4775023.1"/>
    <property type="molecule type" value="Genomic_DNA"/>
</dbReference>
<name>A0A6J6VVT2_9ZZZZ</name>
<evidence type="ECO:0000313" key="2">
    <source>
        <dbReference type="EMBL" id="CAB4775023.1"/>
    </source>
</evidence>
<organism evidence="2">
    <name type="scientific">freshwater metagenome</name>
    <dbReference type="NCBI Taxonomy" id="449393"/>
    <lineage>
        <taxon>unclassified sequences</taxon>
        <taxon>metagenomes</taxon>
        <taxon>ecological metagenomes</taxon>
    </lineage>
</organism>
<dbReference type="InterPro" id="IPR036514">
    <property type="entry name" value="SGNH_hydro_sf"/>
</dbReference>
<dbReference type="Gene3D" id="3.40.50.1110">
    <property type="entry name" value="SGNH hydrolase"/>
    <property type="match status" value="1"/>
</dbReference>
<dbReference type="AlphaFoldDB" id="A0A6J6VVT2"/>
<evidence type="ECO:0000259" key="1">
    <source>
        <dbReference type="Pfam" id="PF19040"/>
    </source>
</evidence>
<accession>A0A6J6VVT2</accession>
<gene>
    <name evidence="2" type="ORF">UFOPK2958_00138</name>
</gene>
<dbReference type="Pfam" id="PF19040">
    <property type="entry name" value="SGNH"/>
    <property type="match status" value="1"/>
</dbReference>
<reference evidence="2" key="1">
    <citation type="submission" date="2020-05" db="EMBL/GenBank/DDBJ databases">
        <authorList>
            <person name="Chiriac C."/>
            <person name="Salcher M."/>
            <person name="Ghai R."/>
            <person name="Kavagutti S V."/>
        </authorList>
    </citation>
    <scope>NUCLEOTIDE SEQUENCE</scope>
</reference>
<proteinExistence type="predicted"/>
<dbReference type="InterPro" id="IPR043968">
    <property type="entry name" value="SGNH"/>
</dbReference>
<feature type="domain" description="SGNH" evidence="1">
    <location>
        <begin position="101"/>
        <end position="313"/>
    </location>
</feature>
<protein>
    <submittedName>
        <fullName evidence="2">Unannotated protein</fullName>
    </submittedName>
</protein>
<dbReference type="SUPFAM" id="SSF52266">
    <property type="entry name" value="SGNH hydrolase"/>
    <property type="match status" value="1"/>
</dbReference>
<sequence length="334" mass="35639">MRLTKSAVRIKIAVLLTGCALFTSLAPLTAGAVTVDTRPTLAQLATLLQQSSTATQLPAEAKTMMTNVASKYSGFYVGLAKSRSTHCDAKTGQATIPANPGVTCLFGQPTAKRTIVLFGDSQANMWTPAFHELGILLNIRVVAFSKPSCPPWGYVVTQTSGAAYPDCTLWRTAVRNYINTSHPTYVVLTGVSGFMSATHRPSPQELATGVKTAADLLKPSKSKIILLSNIPWLRSAGSGADTNSCMSANPTSISNCFALRTSDALVNDVGTGLWQASRNQHLPIVDVSNLFCSPTTCVSVVGKQLVYSDRFHALASYMTYISRAFVPLISPKLT</sequence>